<sequence>MPPPTSPSRILHHLGGVLDKRRLKKGVVPLTVVVIGSTGFTGRHVTIELLNRGHTVVGIARTPTAIGKRDNYKPIKIDILSGQTAELGSIFSQADVVVKYVLISVWTGRVQAHTSSSAFGPHFGTDISYKFYMEAVRQVLLAFKLATRRRPFERPYLIVIGGTGSLIMPGTGGVNVVDYDPFWLDYVRSISRSAVHVAYCKEINRTFGEMMENYREILMKGERANEDQFEQMKRYEEAMTNMDHDFVRACCTSYLFYDGNESFDWTFISPPAMYCPGKRTGEYDVHMQDSLPLPAEEGDVLPGISASDMAIVIADEAERKGMKWKHWTATADQSDDRLVPTYPTI</sequence>
<proteinExistence type="inferred from homology"/>
<dbReference type="OrthoDB" id="10250730at2759"/>
<evidence type="ECO:0000313" key="4">
    <source>
        <dbReference type="Proteomes" id="UP000094385"/>
    </source>
</evidence>
<dbReference type="PANTHER" id="PTHR43355:SF2">
    <property type="entry name" value="FLAVIN REDUCTASE (NADPH)"/>
    <property type="match status" value="1"/>
</dbReference>
<reference evidence="3 4" key="1">
    <citation type="journal article" date="2016" name="Proc. Natl. Acad. Sci. U.S.A.">
        <title>Comparative genomics of biotechnologically important yeasts.</title>
        <authorList>
            <person name="Riley R."/>
            <person name="Haridas S."/>
            <person name="Wolfe K.H."/>
            <person name="Lopes M.R."/>
            <person name="Hittinger C.T."/>
            <person name="Goeker M."/>
            <person name="Salamov A.A."/>
            <person name="Wisecaver J.H."/>
            <person name="Long T.M."/>
            <person name="Calvey C.H."/>
            <person name="Aerts A.L."/>
            <person name="Barry K.W."/>
            <person name="Choi C."/>
            <person name="Clum A."/>
            <person name="Coughlan A.Y."/>
            <person name="Deshpande S."/>
            <person name="Douglass A.P."/>
            <person name="Hanson S.J."/>
            <person name="Klenk H.-P."/>
            <person name="LaButti K.M."/>
            <person name="Lapidus A."/>
            <person name="Lindquist E.A."/>
            <person name="Lipzen A.M."/>
            <person name="Meier-Kolthoff J.P."/>
            <person name="Ohm R.A."/>
            <person name="Otillar R.P."/>
            <person name="Pangilinan J.L."/>
            <person name="Peng Y."/>
            <person name="Rokas A."/>
            <person name="Rosa C.A."/>
            <person name="Scheuner C."/>
            <person name="Sibirny A.A."/>
            <person name="Slot J.C."/>
            <person name="Stielow J.B."/>
            <person name="Sun H."/>
            <person name="Kurtzman C.P."/>
            <person name="Blackwell M."/>
            <person name="Grigoriev I.V."/>
            <person name="Jeffries T.W."/>
        </authorList>
    </citation>
    <scope>NUCLEOTIDE SEQUENCE [LARGE SCALE GENOMIC DNA]</scope>
    <source>
        <strain evidence="3 4">NRRL Y-11557</strain>
    </source>
</reference>
<keyword evidence="4" id="KW-1185">Reference proteome</keyword>
<dbReference type="Gene3D" id="3.40.50.720">
    <property type="entry name" value="NAD(P)-binding Rossmann-like Domain"/>
    <property type="match status" value="2"/>
</dbReference>
<dbReference type="PANTHER" id="PTHR43355">
    <property type="entry name" value="FLAVIN REDUCTASE (NADPH)"/>
    <property type="match status" value="1"/>
</dbReference>
<gene>
    <name evidence="3" type="ORF">LIPSTDRAFT_6730</name>
</gene>
<dbReference type="Proteomes" id="UP000094385">
    <property type="component" value="Unassembled WGS sequence"/>
</dbReference>
<comment type="similarity">
    <text evidence="1">Belongs to the avfA family.</text>
</comment>
<evidence type="ECO:0000313" key="3">
    <source>
        <dbReference type="EMBL" id="ODQ69535.1"/>
    </source>
</evidence>
<dbReference type="Pfam" id="PF01370">
    <property type="entry name" value="Epimerase"/>
    <property type="match status" value="1"/>
</dbReference>
<dbReference type="AlphaFoldDB" id="A0A1E3PVU5"/>
<dbReference type="SUPFAM" id="SSF51735">
    <property type="entry name" value="NAD(P)-binding Rossmann-fold domains"/>
    <property type="match status" value="1"/>
</dbReference>
<dbReference type="InterPro" id="IPR036291">
    <property type="entry name" value="NAD(P)-bd_dom_sf"/>
</dbReference>
<dbReference type="GO" id="GO:0016646">
    <property type="term" value="F:oxidoreductase activity, acting on the CH-NH group of donors, NAD or NADP as acceptor"/>
    <property type="evidence" value="ECO:0007669"/>
    <property type="project" value="TreeGrafter"/>
</dbReference>
<name>A0A1E3PVU5_LIPST</name>
<dbReference type="EMBL" id="KV454303">
    <property type="protein sequence ID" value="ODQ69535.1"/>
    <property type="molecule type" value="Genomic_DNA"/>
</dbReference>
<protein>
    <recommendedName>
        <fullName evidence="2">NAD-dependent epimerase/dehydratase domain-containing protein</fullName>
    </recommendedName>
</protein>
<evidence type="ECO:0000259" key="2">
    <source>
        <dbReference type="Pfam" id="PF01370"/>
    </source>
</evidence>
<feature type="domain" description="NAD-dependent epimerase/dehydratase" evidence="2">
    <location>
        <begin position="32"/>
        <end position="100"/>
    </location>
</feature>
<dbReference type="InterPro" id="IPR001509">
    <property type="entry name" value="Epimerase_deHydtase"/>
</dbReference>
<evidence type="ECO:0000256" key="1">
    <source>
        <dbReference type="ARBA" id="ARBA00038376"/>
    </source>
</evidence>
<organism evidence="3 4">
    <name type="scientific">Lipomyces starkeyi NRRL Y-11557</name>
    <dbReference type="NCBI Taxonomy" id="675824"/>
    <lineage>
        <taxon>Eukaryota</taxon>
        <taxon>Fungi</taxon>
        <taxon>Dikarya</taxon>
        <taxon>Ascomycota</taxon>
        <taxon>Saccharomycotina</taxon>
        <taxon>Lipomycetes</taxon>
        <taxon>Lipomycetales</taxon>
        <taxon>Lipomycetaceae</taxon>
        <taxon>Lipomyces</taxon>
    </lineage>
</organism>
<dbReference type="STRING" id="675824.A0A1E3PVU5"/>
<dbReference type="InterPro" id="IPR051606">
    <property type="entry name" value="Polyketide_Oxido-like"/>
</dbReference>
<accession>A0A1E3PVU5</accession>